<dbReference type="GO" id="GO:0008270">
    <property type="term" value="F:zinc ion binding"/>
    <property type="evidence" value="ECO:0007669"/>
    <property type="project" value="UniProtKB-KW"/>
</dbReference>
<feature type="region of interest" description="Disordered" evidence="6">
    <location>
        <begin position="349"/>
        <end position="466"/>
    </location>
</feature>
<dbReference type="GO" id="GO:0042393">
    <property type="term" value="F:histone binding"/>
    <property type="evidence" value="ECO:0007669"/>
    <property type="project" value="TreeGrafter"/>
</dbReference>
<dbReference type="PROSITE" id="PS51805">
    <property type="entry name" value="EPHD"/>
    <property type="match status" value="1"/>
</dbReference>
<dbReference type="Ensembl" id="ENSCPIT00010007479.1">
    <property type="protein sequence ID" value="ENSCPIP00010006340.1"/>
    <property type="gene ID" value="ENSCPIG00010004915.1"/>
</dbReference>
<feature type="coiled-coil region" evidence="5">
    <location>
        <begin position="626"/>
        <end position="660"/>
    </location>
</feature>
<dbReference type="InterPro" id="IPR034732">
    <property type="entry name" value="EPHD"/>
</dbReference>
<feature type="compositionally biased region" description="Basic and acidic residues" evidence="6">
    <location>
        <begin position="225"/>
        <end position="245"/>
    </location>
</feature>
<reference evidence="9" key="1">
    <citation type="submission" date="2025-08" db="UniProtKB">
        <authorList>
            <consortium name="Ensembl"/>
        </authorList>
    </citation>
    <scope>IDENTIFICATION</scope>
</reference>
<feature type="compositionally biased region" description="Basic residues" evidence="6">
    <location>
        <begin position="401"/>
        <end position="420"/>
    </location>
</feature>
<keyword evidence="10" id="KW-1185">Reference proteome</keyword>
<feature type="compositionally biased region" description="Basic residues" evidence="6">
    <location>
        <begin position="246"/>
        <end position="261"/>
    </location>
</feature>
<dbReference type="GO" id="GO:0005634">
    <property type="term" value="C:nucleus"/>
    <property type="evidence" value="ECO:0007669"/>
    <property type="project" value="TreeGrafter"/>
</dbReference>
<accession>A0A8C3L8A0</accession>
<dbReference type="InterPro" id="IPR013083">
    <property type="entry name" value="Znf_RING/FYVE/PHD"/>
</dbReference>
<keyword evidence="2 4" id="KW-0863">Zinc-finger</keyword>
<evidence type="ECO:0000259" key="8">
    <source>
        <dbReference type="PROSITE" id="PS51805"/>
    </source>
</evidence>
<reference evidence="9" key="2">
    <citation type="submission" date="2025-09" db="UniProtKB">
        <authorList>
            <consortium name="Ensembl"/>
        </authorList>
    </citation>
    <scope>IDENTIFICATION</scope>
</reference>
<dbReference type="InterPro" id="IPR001965">
    <property type="entry name" value="Znf_PHD"/>
</dbReference>
<organism evidence="9 10">
    <name type="scientific">Chrysolophus pictus</name>
    <name type="common">Golden pheasant</name>
    <name type="synonym">Phasianus pictus</name>
    <dbReference type="NCBI Taxonomy" id="9089"/>
    <lineage>
        <taxon>Eukaryota</taxon>
        <taxon>Metazoa</taxon>
        <taxon>Chordata</taxon>
        <taxon>Craniata</taxon>
        <taxon>Vertebrata</taxon>
        <taxon>Euteleostomi</taxon>
        <taxon>Archelosauria</taxon>
        <taxon>Archosauria</taxon>
        <taxon>Dinosauria</taxon>
        <taxon>Saurischia</taxon>
        <taxon>Theropoda</taxon>
        <taxon>Coelurosauria</taxon>
        <taxon>Aves</taxon>
        <taxon>Neognathae</taxon>
        <taxon>Galloanserae</taxon>
        <taxon>Galliformes</taxon>
        <taxon>Phasianidae</taxon>
        <taxon>Phasianinae</taxon>
        <taxon>Chrysolophus</taxon>
    </lineage>
</organism>
<feature type="compositionally biased region" description="Low complexity" evidence="6">
    <location>
        <begin position="720"/>
        <end position="734"/>
    </location>
</feature>
<evidence type="ECO:0000313" key="9">
    <source>
        <dbReference type="Ensembl" id="ENSCPIP00010006340.1"/>
    </source>
</evidence>
<keyword evidence="5" id="KW-0175">Coiled coil</keyword>
<dbReference type="GO" id="GO:0031491">
    <property type="term" value="F:nucleosome binding"/>
    <property type="evidence" value="ECO:0007669"/>
    <property type="project" value="TreeGrafter"/>
</dbReference>
<dbReference type="Proteomes" id="UP000694543">
    <property type="component" value="Unplaced"/>
</dbReference>
<evidence type="ECO:0000256" key="5">
    <source>
        <dbReference type="SAM" id="Coils"/>
    </source>
</evidence>
<feature type="compositionally biased region" description="Low complexity" evidence="6">
    <location>
        <begin position="262"/>
        <end position="278"/>
    </location>
</feature>
<feature type="compositionally biased region" description="Basic and acidic residues" evidence="6">
    <location>
        <begin position="184"/>
        <end position="197"/>
    </location>
</feature>
<evidence type="ECO:0000256" key="4">
    <source>
        <dbReference type="PROSITE-ProRule" id="PRU00146"/>
    </source>
</evidence>
<feature type="domain" description="PHD-type" evidence="7">
    <location>
        <begin position="89"/>
        <end position="152"/>
    </location>
</feature>
<dbReference type="InterPro" id="IPR019787">
    <property type="entry name" value="Znf_PHD-finger"/>
</dbReference>
<evidence type="ECO:0000313" key="10">
    <source>
        <dbReference type="Proteomes" id="UP000694543"/>
    </source>
</evidence>
<dbReference type="PANTHER" id="PTHR13793:SF90">
    <property type="entry name" value="PROTEIN AF-17"/>
    <property type="match status" value="1"/>
</dbReference>
<dbReference type="InterPro" id="IPR050701">
    <property type="entry name" value="Histone_Mod_Regulator"/>
</dbReference>
<evidence type="ECO:0000256" key="6">
    <source>
        <dbReference type="SAM" id="MobiDB-lite"/>
    </source>
</evidence>
<proteinExistence type="predicted"/>
<dbReference type="PANTHER" id="PTHR13793">
    <property type="entry name" value="PHD FINGER PROTEINS"/>
    <property type="match status" value="1"/>
</dbReference>
<feature type="compositionally biased region" description="Polar residues" evidence="6">
    <location>
        <begin position="956"/>
        <end position="978"/>
    </location>
</feature>
<feature type="region of interest" description="Disordered" evidence="6">
    <location>
        <begin position="709"/>
        <end position="753"/>
    </location>
</feature>
<feature type="compositionally biased region" description="Low complexity" evidence="6">
    <location>
        <begin position="433"/>
        <end position="466"/>
    </location>
</feature>
<protein>
    <submittedName>
        <fullName evidence="9">MLLT6, PHD finger containing</fullName>
    </submittedName>
</protein>
<dbReference type="Gene3D" id="3.30.40.10">
    <property type="entry name" value="Zinc/RING finger domain, C3HC4 (zinc finger)"/>
    <property type="match status" value="1"/>
</dbReference>
<evidence type="ECO:0000259" key="7">
    <source>
        <dbReference type="PROSITE" id="PS50016"/>
    </source>
</evidence>
<evidence type="ECO:0000256" key="3">
    <source>
        <dbReference type="ARBA" id="ARBA00022833"/>
    </source>
</evidence>
<dbReference type="PROSITE" id="PS50016">
    <property type="entry name" value="ZF_PHD_2"/>
    <property type="match status" value="1"/>
</dbReference>
<evidence type="ECO:0000256" key="2">
    <source>
        <dbReference type="ARBA" id="ARBA00022771"/>
    </source>
</evidence>
<feature type="domain" description="PHD-type" evidence="8">
    <location>
        <begin position="34"/>
        <end position="153"/>
    </location>
</feature>
<name>A0A8C3L8A0_CHRPC</name>
<dbReference type="Pfam" id="PF13832">
    <property type="entry name" value="zf-HC5HC2H_2"/>
    <property type="match status" value="1"/>
</dbReference>
<dbReference type="CDD" id="cd15709">
    <property type="entry name" value="ePHD_AF17"/>
    <property type="match status" value="1"/>
</dbReference>
<evidence type="ECO:0000256" key="1">
    <source>
        <dbReference type="ARBA" id="ARBA00022723"/>
    </source>
</evidence>
<dbReference type="GO" id="GO:0006357">
    <property type="term" value="P:regulation of transcription by RNA polymerase II"/>
    <property type="evidence" value="ECO:0007669"/>
    <property type="project" value="TreeGrafter"/>
</dbReference>
<feature type="region of interest" description="Disordered" evidence="6">
    <location>
        <begin position="301"/>
        <end position="324"/>
    </location>
</feature>
<dbReference type="SMART" id="SM00249">
    <property type="entry name" value="PHD"/>
    <property type="match status" value="1"/>
</dbReference>
<feature type="region of interest" description="Disordered" evidence="6">
    <location>
        <begin position="925"/>
        <end position="989"/>
    </location>
</feature>
<keyword evidence="1" id="KW-0479">Metal-binding</keyword>
<sequence>MYVSAPLAACYGIVQVPTGPWFCRKCESQERAARVRCELCPHKDGALKRTDNGGWAHVVCALYIPEVQFANVLTMEPIVLQYVPHDRFNKTCYICEEQGRESKAASGACMACNRHGCRQAFHVTCAQMAGLLCEEEVLEVDNVKYCGYCKYHFNKMKTSRHSAGSSFILGCGGRDIGLLWMGGEGKRNMNSRKDKERPKQKHKKRPESPTSLPTPTVPIAAEKGSSSHHEGSKETSEVGRSEVKGKKSSSHGSSHKGKKTGSGKSSAGFSSASSSSTFQPAGTSCSSLQCSQDFVAFPKLEQDDEKYRKPVSSSSSSHCSPLYEGQKGDIFEQKVIFSGFGSIMRFSTSAVSQPRARDASPVDYKASNPIGGPSATGGVATSSSHKRMPSLSMEEGEVLKEKKHKGSKKNKHGPGRPKGGKSKEMLGAQLAGSTSTSSSPFSGGSLVSSSISNSSRPFSHTGNLPSLSMESPLLSSGIYTSNKDPISHGGGVLRAVCSTPLSSSLLAHQGTASIPPLNRSPFASTIPTSSSSSVSTTQVFSLAGSTFSLPSSHIFGTLMNGVPLCASPHPEPDLEDCSFGCRGTSPQESLSSMWKRGICSWRGDGKSRAGRGVEELRGEGRGGVRFVEMLKALHSLQKENQRLQEQIMTLTAKKERLQLLNVQLSVPFPVVTSSNGPGSQTHYILPMCNNDSLSISKSPPCKNSFGIENSLSTSSEDPHSGCPSRSSSSLSFHSTPPPLPMLQQSPASLPLPGVQQVNGLARVAGSGLGGGTTASHSLSTVPMVDGLMGTVAGGQQMPINGILGNLNGAQAAQPPSALTQASGPPTLQLSTSLSSPLTEQQRHVLHQHEQQLQQLQQLLTSQPLNPEQQALVFQMMQQIQQKRELQRLQMTSSSQLSMSSLLAATYTPLLSLMASLSPQQLNPSNALLAPPQATPPLSAPGSSLMASGTGIPPVLTAQTNPFLNLQADGNTPKGTNMNEKGAPLTQDKG</sequence>
<keyword evidence="3" id="KW-0862">Zinc</keyword>
<dbReference type="FunFam" id="3.30.40.10:FF:000042">
    <property type="entry name" value="protein AF-10 isoform X1"/>
    <property type="match status" value="1"/>
</dbReference>
<feature type="region of interest" description="Disordered" evidence="6">
    <location>
        <begin position="182"/>
        <end position="282"/>
    </location>
</feature>
<dbReference type="AlphaFoldDB" id="A0A8C3L8A0"/>